<dbReference type="RefSeq" id="WP_126727261.1">
    <property type="nucleotide sequence ID" value="NZ_RYZH01000048.1"/>
</dbReference>
<organism evidence="2 3">
    <name type="scientific">Tautonia sociabilis</name>
    <dbReference type="NCBI Taxonomy" id="2080755"/>
    <lineage>
        <taxon>Bacteria</taxon>
        <taxon>Pseudomonadati</taxon>
        <taxon>Planctomycetota</taxon>
        <taxon>Planctomycetia</taxon>
        <taxon>Isosphaerales</taxon>
        <taxon>Isosphaeraceae</taxon>
        <taxon>Tautonia</taxon>
    </lineage>
</organism>
<dbReference type="EMBL" id="RYZH01000048">
    <property type="protein sequence ID" value="RUL84588.1"/>
    <property type="molecule type" value="Genomic_DNA"/>
</dbReference>
<sequence>MAGQQQTQQQRRTPVRAKGNGQKDRPVRVVRIRNIRGNIWGNRLDDGRIVYNVTIDRIWKEDDQTDEAGAVIKAGQWQQSQSFGKDDLLVVAKVADLCHTWIYKTLQDRDQSF</sequence>
<keyword evidence="3" id="KW-1185">Reference proteome</keyword>
<comment type="caution">
    <text evidence="2">The sequence shown here is derived from an EMBL/GenBank/DDBJ whole genome shotgun (WGS) entry which is preliminary data.</text>
</comment>
<evidence type="ECO:0000313" key="3">
    <source>
        <dbReference type="Proteomes" id="UP000280296"/>
    </source>
</evidence>
<feature type="region of interest" description="Disordered" evidence="1">
    <location>
        <begin position="1"/>
        <end position="26"/>
    </location>
</feature>
<dbReference type="Proteomes" id="UP000280296">
    <property type="component" value="Unassembled WGS sequence"/>
</dbReference>
<reference evidence="2 3" key="1">
    <citation type="submission" date="2018-12" db="EMBL/GenBank/DDBJ databases">
        <authorList>
            <person name="Toschakov S.V."/>
        </authorList>
    </citation>
    <scope>NUCLEOTIDE SEQUENCE [LARGE SCALE GENOMIC DNA]</scope>
    <source>
        <strain evidence="2 3">GM2012</strain>
    </source>
</reference>
<name>A0A432MF49_9BACT</name>
<evidence type="ECO:0000256" key="1">
    <source>
        <dbReference type="SAM" id="MobiDB-lite"/>
    </source>
</evidence>
<dbReference type="AlphaFoldDB" id="A0A432MF49"/>
<accession>A0A432MF49</accession>
<feature type="compositionally biased region" description="Low complexity" evidence="1">
    <location>
        <begin position="1"/>
        <end position="12"/>
    </location>
</feature>
<proteinExistence type="predicted"/>
<dbReference type="OrthoDB" id="9797435at2"/>
<reference evidence="2 3" key="2">
    <citation type="submission" date="2019-01" db="EMBL/GenBank/DDBJ databases">
        <title>Tautonia sociabilis, a novel thermotolerant planctomycete of Isosphaeraceae family, isolated from a 4000 m deep subterranean habitat.</title>
        <authorList>
            <person name="Kovaleva O.L."/>
            <person name="Elcheninov A.G."/>
            <person name="Van Heerden E."/>
            <person name="Toshchakov S.V."/>
            <person name="Novikov A."/>
            <person name="Bonch-Osmolovskaya E.A."/>
            <person name="Kublanov I.V."/>
        </authorList>
    </citation>
    <scope>NUCLEOTIDE SEQUENCE [LARGE SCALE GENOMIC DNA]</scope>
    <source>
        <strain evidence="2 3">GM2012</strain>
    </source>
</reference>
<gene>
    <name evidence="2" type="ORF">TsocGM_20140</name>
</gene>
<evidence type="ECO:0000313" key="2">
    <source>
        <dbReference type="EMBL" id="RUL84588.1"/>
    </source>
</evidence>
<protein>
    <submittedName>
        <fullName evidence="2">Uncharacterized protein</fullName>
    </submittedName>
</protein>